<dbReference type="AlphaFoldDB" id="A0AAJ1II18"/>
<feature type="chain" id="PRO_5042465781" description="C-type lectin domain-containing protein" evidence="2">
    <location>
        <begin position="24"/>
        <end position="308"/>
    </location>
</feature>
<evidence type="ECO:0000256" key="1">
    <source>
        <dbReference type="SAM" id="MobiDB-lite"/>
    </source>
</evidence>
<feature type="signal peptide" evidence="2">
    <location>
        <begin position="1"/>
        <end position="23"/>
    </location>
</feature>
<evidence type="ECO:0000313" key="3">
    <source>
        <dbReference type="EMBL" id="MDC7227625.1"/>
    </source>
</evidence>
<sequence length="308" mass="33736">MNSKLVTAFIILAMVLTSTTVFAGGTQEVKEVSSIADAAMALGVTEDELRKALGDPNQGGPDFEAAAGKLGVSADKLEKLMKQVGAGMEESVEVEPYTLTLNGIDFEVIYEVFSWEDLPEDVEYERQEIVSLTAEDGSIHYYETVYVSTGNLNWYQAAYLAQEAGGYLACPTTDEENSLLFSLVDDKKYFWAFDEEGEHYGISIGPFLGGYQPAGSVEPDGGWRWLSGEDWNYSNWAVNLDDGVIDKDPRDNTQPNDSGDGQPIMGFGELNEPVPTWGDYMEAVGTYGLTRSPGSSFGFIIEYESNPM</sequence>
<dbReference type="Gene3D" id="3.10.100.10">
    <property type="entry name" value="Mannose-Binding Protein A, subunit A"/>
    <property type="match status" value="1"/>
</dbReference>
<name>A0AAJ1II18_9SPIO</name>
<gene>
    <name evidence="3" type="ORF">PQJ61_12745</name>
</gene>
<dbReference type="EMBL" id="JAQQAL010000029">
    <property type="protein sequence ID" value="MDC7227625.1"/>
    <property type="molecule type" value="Genomic_DNA"/>
</dbReference>
<dbReference type="SUPFAM" id="SSF56436">
    <property type="entry name" value="C-type lectin-like"/>
    <property type="match status" value="1"/>
</dbReference>
<dbReference type="InterPro" id="IPR016186">
    <property type="entry name" value="C-type_lectin-like/link_sf"/>
</dbReference>
<evidence type="ECO:0000313" key="4">
    <source>
        <dbReference type="Proteomes" id="UP001221217"/>
    </source>
</evidence>
<proteinExistence type="predicted"/>
<organism evidence="3 4">
    <name type="scientific">Candidatus Thalassospirochaeta sargassi</name>
    <dbReference type="NCBI Taxonomy" id="3119039"/>
    <lineage>
        <taxon>Bacteria</taxon>
        <taxon>Pseudomonadati</taxon>
        <taxon>Spirochaetota</taxon>
        <taxon>Spirochaetia</taxon>
        <taxon>Spirochaetales</taxon>
        <taxon>Spirochaetaceae</taxon>
        <taxon>Candidatus Thalassospirochaeta</taxon>
    </lineage>
</organism>
<evidence type="ECO:0000256" key="2">
    <source>
        <dbReference type="SAM" id="SignalP"/>
    </source>
</evidence>
<accession>A0AAJ1II18</accession>
<protein>
    <recommendedName>
        <fullName evidence="5">C-type lectin domain-containing protein</fullName>
    </recommendedName>
</protein>
<comment type="caution">
    <text evidence="3">The sequence shown here is derived from an EMBL/GenBank/DDBJ whole genome shotgun (WGS) entry which is preliminary data.</text>
</comment>
<feature type="region of interest" description="Disordered" evidence="1">
    <location>
        <begin position="244"/>
        <end position="268"/>
    </location>
</feature>
<evidence type="ECO:0008006" key="5">
    <source>
        <dbReference type="Google" id="ProtNLM"/>
    </source>
</evidence>
<keyword evidence="2" id="KW-0732">Signal</keyword>
<dbReference type="InterPro" id="IPR016187">
    <property type="entry name" value="CTDL_fold"/>
</dbReference>
<dbReference type="Proteomes" id="UP001221217">
    <property type="component" value="Unassembled WGS sequence"/>
</dbReference>
<reference evidence="3 4" key="1">
    <citation type="submission" date="2022-12" db="EMBL/GenBank/DDBJ databases">
        <title>Metagenome assembled genome from gulf of manar.</title>
        <authorList>
            <person name="Kohli P."/>
            <person name="Pk S."/>
            <person name="Venkata Ramana C."/>
            <person name="Sasikala C."/>
        </authorList>
    </citation>
    <scope>NUCLEOTIDE SEQUENCE [LARGE SCALE GENOMIC DNA]</scope>
    <source>
        <strain evidence="3">JB008</strain>
    </source>
</reference>